<dbReference type="InterPro" id="IPR019734">
    <property type="entry name" value="TPR_rpt"/>
</dbReference>
<dbReference type="GO" id="GO:0000160">
    <property type="term" value="P:phosphorelay signal transduction system"/>
    <property type="evidence" value="ECO:0007669"/>
    <property type="project" value="InterPro"/>
</dbReference>
<dbReference type="Pfam" id="PF13401">
    <property type="entry name" value="AAA_22"/>
    <property type="match status" value="1"/>
</dbReference>
<dbReference type="PANTHER" id="PTHR35807:SF1">
    <property type="entry name" value="TRANSCRIPTIONAL REGULATOR REDD"/>
    <property type="match status" value="1"/>
</dbReference>
<dbReference type="InterPro" id="IPR016032">
    <property type="entry name" value="Sig_transdc_resp-reg_C-effctor"/>
</dbReference>
<dbReference type="InterPro" id="IPR003593">
    <property type="entry name" value="AAA+_ATPase"/>
</dbReference>
<protein>
    <submittedName>
        <fullName evidence="7">SARP family transcriptional regulator</fullName>
    </submittedName>
</protein>
<evidence type="ECO:0000256" key="2">
    <source>
        <dbReference type="ARBA" id="ARBA00023015"/>
    </source>
</evidence>
<feature type="domain" description="OmpR/PhoB-type" evidence="6">
    <location>
        <begin position="1"/>
        <end position="105"/>
    </location>
</feature>
<organism evidence="7 8">
    <name type="scientific">Virgisporangium ochraceum</name>
    <dbReference type="NCBI Taxonomy" id="65505"/>
    <lineage>
        <taxon>Bacteria</taxon>
        <taxon>Bacillati</taxon>
        <taxon>Actinomycetota</taxon>
        <taxon>Actinomycetes</taxon>
        <taxon>Micromonosporales</taxon>
        <taxon>Micromonosporaceae</taxon>
        <taxon>Virgisporangium</taxon>
    </lineage>
</organism>
<dbReference type="CDD" id="cd15831">
    <property type="entry name" value="BTAD"/>
    <property type="match status" value="1"/>
</dbReference>
<dbReference type="EMBL" id="BOPH01000098">
    <property type="protein sequence ID" value="GIJ72221.1"/>
    <property type="molecule type" value="Genomic_DNA"/>
</dbReference>
<dbReference type="AlphaFoldDB" id="A0A8J4EEZ1"/>
<comment type="caution">
    <text evidence="7">The sequence shown here is derived from an EMBL/GenBank/DDBJ whole genome shotgun (WGS) entry which is preliminary data.</text>
</comment>
<dbReference type="RefSeq" id="WP_203932075.1">
    <property type="nucleotide sequence ID" value="NZ_BOPH01000098.1"/>
</dbReference>
<dbReference type="GO" id="GO:0016887">
    <property type="term" value="F:ATP hydrolysis activity"/>
    <property type="evidence" value="ECO:0007669"/>
    <property type="project" value="InterPro"/>
</dbReference>
<dbReference type="PROSITE" id="PS51755">
    <property type="entry name" value="OMPR_PHOB"/>
    <property type="match status" value="1"/>
</dbReference>
<dbReference type="SUPFAM" id="SSF46894">
    <property type="entry name" value="C-terminal effector domain of the bipartite response regulators"/>
    <property type="match status" value="1"/>
</dbReference>
<dbReference type="InterPro" id="IPR001867">
    <property type="entry name" value="OmpR/PhoB-type_DNA-bd"/>
</dbReference>
<dbReference type="SMART" id="SM01043">
    <property type="entry name" value="BTAD"/>
    <property type="match status" value="1"/>
</dbReference>
<dbReference type="SMART" id="SM00382">
    <property type="entry name" value="AAA"/>
    <property type="match status" value="1"/>
</dbReference>
<dbReference type="Pfam" id="PF13424">
    <property type="entry name" value="TPR_12"/>
    <property type="match status" value="1"/>
</dbReference>
<proteinExistence type="inferred from homology"/>
<dbReference type="InterPro" id="IPR049945">
    <property type="entry name" value="AAA_22"/>
</dbReference>
<evidence type="ECO:0000256" key="4">
    <source>
        <dbReference type="ARBA" id="ARBA00023163"/>
    </source>
</evidence>
<keyword evidence="3 5" id="KW-0238">DNA-binding</keyword>
<reference evidence="7" key="1">
    <citation type="submission" date="2021-01" db="EMBL/GenBank/DDBJ databases">
        <title>Whole genome shotgun sequence of Virgisporangium ochraceum NBRC 16418.</title>
        <authorList>
            <person name="Komaki H."/>
            <person name="Tamura T."/>
        </authorList>
    </citation>
    <scope>NUCLEOTIDE SEQUENCE</scope>
    <source>
        <strain evidence="7">NBRC 16418</strain>
    </source>
</reference>
<dbReference type="SUPFAM" id="SSF48452">
    <property type="entry name" value="TPR-like"/>
    <property type="match status" value="2"/>
</dbReference>
<evidence type="ECO:0000256" key="5">
    <source>
        <dbReference type="PROSITE-ProRule" id="PRU01091"/>
    </source>
</evidence>
<keyword evidence="8" id="KW-1185">Reference proteome</keyword>
<evidence type="ECO:0000256" key="1">
    <source>
        <dbReference type="ARBA" id="ARBA00005820"/>
    </source>
</evidence>
<gene>
    <name evidence="7" type="ORF">Voc01_071380</name>
</gene>
<keyword evidence="4" id="KW-0804">Transcription</keyword>
<dbReference type="InterPro" id="IPR036388">
    <property type="entry name" value="WH-like_DNA-bd_sf"/>
</dbReference>
<keyword evidence="2" id="KW-0805">Transcription regulation</keyword>
<dbReference type="SMART" id="SM00028">
    <property type="entry name" value="TPR"/>
    <property type="match status" value="4"/>
</dbReference>
<accession>A0A8J4EEZ1</accession>
<evidence type="ECO:0000256" key="3">
    <source>
        <dbReference type="ARBA" id="ARBA00023125"/>
    </source>
</evidence>
<dbReference type="InterPro" id="IPR011990">
    <property type="entry name" value="TPR-like_helical_dom_sf"/>
</dbReference>
<dbReference type="SUPFAM" id="SSF52540">
    <property type="entry name" value="P-loop containing nucleoside triphosphate hydrolases"/>
    <property type="match status" value="1"/>
</dbReference>
<dbReference type="Gene3D" id="1.25.40.10">
    <property type="entry name" value="Tetratricopeptide repeat domain"/>
    <property type="match status" value="3"/>
</dbReference>
<dbReference type="GO" id="GO:0006355">
    <property type="term" value="P:regulation of DNA-templated transcription"/>
    <property type="evidence" value="ECO:0007669"/>
    <property type="project" value="InterPro"/>
</dbReference>
<dbReference type="Gene3D" id="3.40.50.300">
    <property type="entry name" value="P-loop containing nucleotide triphosphate hydrolases"/>
    <property type="match status" value="1"/>
</dbReference>
<feature type="DNA-binding region" description="OmpR/PhoB-type" evidence="5">
    <location>
        <begin position="1"/>
        <end position="105"/>
    </location>
</feature>
<dbReference type="PRINTS" id="PR00364">
    <property type="entry name" value="DISEASERSIST"/>
</dbReference>
<comment type="similarity">
    <text evidence="1">Belongs to the AfsR/DnrI/RedD regulatory family.</text>
</comment>
<evidence type="ECO:0000313" key="7">
    <source>
        <dbReference type="EMBL" id="GIJ72221.1"/>
    </source>
</evidence>
<dbReference type="SMART" id="SM00862">
    <property type="entry name" value="Trans_reg_C"/>
    <property type="match status" value="1"/>
</dbReference>
<evidence type="ECO:0000313" key="8">
    <source>
        <dbReference type="Proteomes" id="UP000635606"/>
    </source>
</evidence>
<dbReference type="InterPro" id="IPR005158">
    <property type="entry name" value="BTAD"/>
</dbReference>
<dbReference type="PANTHER" id="PTHR35807">
    <property type="entry name" value="TRANSCRIPTIONAL REGULATOR REDD-RELATED"/>
    <property type="match status" value="1"/>
</dbReference>
<dbReference type="GO" id="GO:0003677">
    <property type="term" value="F:DNA binding"/>
    <property type="evidence" value="ECO:0007669"/>
    <property type="project" value="UniProtKB-UniRule"/>
</dbReference>
<dbReference type="Pfam" id="PF00486">
    <property type="entry name" value="Trans_reg_C"/>
    <property type="match status" value="1"/>
</dbReference>
<dbReference type="Proteomes" id="UP000635606">
    <property type="component" value="Unassembled WGS sequence"/>
</dbReference>
<dbReference type="InterPro" id="IPR027417">
    <property type="entry name" value="P-loop_NTPase"/>
</dbReference>
<dbReference type="Gene3D" id="1.10.10.10">
    <property type="entry name" value="Winged helix-like DNA-binding domain superfamily/Winged helix DNA-binding domain"/>
    <property type="match status" value="1"/>
</dbReference>
<name>A0A8J4EEZ1_9ACTN</name>
<dbReference type="Pfam" id="PF03704">
    <property type="entry name" value="BTAD"/>
    <property type="match status" value="1"/>
</dbReference>
<dbReference type="InterPro" id="IPR051677">
    <property type="entry name" value="AfsR-DnrI-RedD_regulator"/>
</dbReference>
<sequence length="931" mass="99411">MDDGDGWRLRVSLLGPVRASRGTAECALGRPQRRAVLAVLALAAGQPVSRDDLVNALWPETPPPRAANVIQTHVKHLRHVLEPGRPSRAASAVLPAVGSGYALRVAPSEVDALRFRDLVAAARAARRTGDTARVWQVARTAIDMWSTPVADVPAMAAHPRVAALVTDWQLLLGWYAEIATAWGRADEVVSVLEEQARLRPLDEPVQALLLRAYVALGRRAGAFAVYTEARRRLAAELGVDPGPDLRSAYEELLRNDSAPVKAAGKTGPAAARPVAPAQLAARPHDFVGRDTELARLDLATTGTGPAGVVTIVGPPGVGKTALGLTWAHRAADRFPDGQLHVDLRGAGTDAPLHPDVVLERFLRALGVAPQEQPEELAARFRTHLANRRVIVFLDNAASVEQVEPLLPGQGGSVAVVTSRRRMDGLVALHGATRISLGPLPHRDALDLLLRLTDARSGSDTGMLTELARLCDRLPLAMRIACSRLDPAAGFAVPELTAAMADECTRLDELATESGEISVRAVYATAIGALDPASQRVLRLLSGHPGPRPSLAAAAVLCDLPVRAAKPVLARLVAAHLLVAVGPDRYGMHDLVRLIAREEADRAVPAAERDDATRRLLTWYRDTADSADSRLRPGERPNFTAPPRADVFPDRSSAFAWLDEEAANLAAAVEYAAGPHPRAAWQIAAAMFGWLTRRHHRSQWAALYTLAADAAGRAGDRAGEALIAGRLAAAHSQLGRTDDAIVACRRAYRIRRDLGDRLGAATALLNLGAVHLDRREPERAVGWLRRAAAELDDPAAGAGHFRMLLHSNLGQAYRLTRSFAAAARHLDDALTLGLDAGKHRDSAHVLLELSRLRLDTGDSPGALAYAHRALDHAERASDAFVRAEAQECLGRALLVQGDAGAARGPLVAALTAYDSMGHRDADELRALVNATG</sequence>
<evidence type="ECO:0000259" key="6">
    <source>
        <dbReference type="PROSITE" id="PS51755"/>
    </source>
</evidence>